<gene>
    <name evidence="2" type="ORF">AKJ09_00427</name>
</gene>
<dbReference type="RefSeq" id="WP_146645465.1">
    <property type="nucleotide sequence ID" value="NZ_CP012333.1"/>
</dbReference>
<dbReference type="EMBL" id="CP012333">
    <property type="protein sequence ID" value="AKU93763.1"/>
    <property type="molecule type" value="Genomic_DNA"/>
</dbReference>
<keyword evidence="1" id="KW-0812">Transmembrane</keyword>
<dbReference type="InterPro" id="IPR025333">
    <property type="entry name" value="DUF4239"/>
</dbReference>
<protein>
    <submittedName>
        <fullName evidence="2">Uncharacterized protein</fullName>
    </submittedName>
</protein>
<feature type="transmembrane region" description="Helical" evidence="1">
    <location>
        <begin position="152"/>
        <end position="172"/>
    </location>
</feature>
<dbReference type="Proteomes" id="UP000064967">
    <property type="component" value="Chromosome"/>
</dbReference>
<dbReference type="KEGG" id="llu:AKJ09_00427"/>
<feature type="transmembrane region" description="Helical" evidence="1">
    <location>
        <begin position="6"/>
        <end position="26"/>
    </location>
</feature>
<evidence type="ECO:0000313" key="3">
    <source>
        <dbReference type="Proteomes" id="UP000064967"/>
    </source>
</evidence>
<keyword evidence="3" id="KW-1185">Reference proteome</keyword>
<dbReference type="STRING" id="1391654.AKJ09_00427"/>
<feature type="transmembrane region" description="Helical" evidence="1">
    <location>
        <begin position="184"/>
        <end position="204"/>
    </location>
</feature>
<accession>A0A0K1PJP9</accession>
<keyword evidence="1" id="KW-0472">Membrane</keyword>
<dbReference type="OrthoDB" id="677192at2"/>
<feature type="transmembrane region" description="Helical" evidence="1">
    <location>
        <begin position="210"/>
        <end position="231"/>
    </location>
</feature>
<name>A0A0K1PJP9_9BACT</name>
<proteinExistence type="predicted"/>
<feature type="transmembrane region" description="Helical" evidence="1">
    <location>
        <begin position="47"/>
        <end position="66"/>
    </location>
</feature>
<dbReference type="AlphaFoldDB" id="A0A0K1PJP9"/>
<dbReference type="Pfam" id="PF14023">
    <property type="entry name" value="Bestrophin-like"/>
    <property type="match status" value="1"/>
</dbReference>
<keyword evidence="1" id="KW-1133">Transmembrane helix</keyword>
<evidence type="ECO:0000256" key="1">
    <source>
        <dbReference type="SAM" id="Phobius"/>
    </source>
</evidence>
<sequence>MGLFELSAWIIACGLALAMIAAAEWGQATGRRQKARGDSVKHTRMDDAIIGLLGLLLGFTFASASAKYDQRLTFMVNEATAIANLATVGGLLDDPQRDELLREVRDYLDDRIEAPQHPRAAPERVELLRRTREHQKAMAETIRRVVHEPRLVSTHTSLIMALNAVMASYEVAQDGLRDHVPATVVLMLLVSATSTAFSLGRIYGLTGERVPFVTAVFIVLVALVVFVIFDLEQPRSGIVRIPVDSLLRVRSTLPL</sequence>
<organism evidence="2 3">
    <name type="scientific">Labilithrix luteola</name>
    <dbReference type="NCBI Taxonomy" id="1391654"/>
    <lineage>
        <taxon>Bacteria</taxon>
        <taxon>Pseudomonadati</taxon>
        <taxon>Myxococcota</taxon>
        <taxon>Polyangia</taxon>
        <taxon>Polyangiales</taxon>
        <taxon>Labilitrichaceae</taxon>
        <taxon>Labilithrix</taxon>
    </lineage>
</organism>
<evidence type="ECO:0000313" key="2">
    <source>
        <dbReference type="EMBL" id="AKU93763.1"/>
    </source>
</evidence>
<reference evidence="2 3" key="1">
    <citation type="submission" date="2015-08" db="EMBL/GenBank/DDBJ databases">
        <authorList>
            <person name="Babu N.S."/>
            <person name="Beckwith C.J."/>
            <person name="Beseler K.G."/>
            <person name="Brison A."/>
            <person name="Carone J.V."/>
            <person name="Caskin T.P."/>
            <person name="Diamond M."/>
            <person name="Durham M.E."/>
            <person name="Foxe J.M."/>
            <person name="Go M."/>
            <person name="Henderson B.A."/>
            <person name="Jones I.B."/>
            <person name="McGettigan J.A."/>
            <person name="Micheletti S.J."/>
            <person name="Nasrallah M.E."/>
            <person name="Ortiz D."/>
            <person name="Piller C.R."/>
            <person name="Privatt S.R."/>
            <person name="Schneider S.L."/>
            <person name="Sharp S."/>
            <person name="Smith T.C."/>
            <person name="Stanton J.D."/>
            <person name="Ullery H.E."/>
            <person name="Wilson R.J."/>
            <person name="Serrano M.G."/>
            <person name="Buck G."/>
            <person name="Lee V."/>
            <person name="Wang Y."/>
            <person name="Carvalho R."/>
            <person name="Voegtly L."/>
            <person name="Shi R."/>
            <person name="Duckworth R."/>
            <person name="Johnson A."/>
            <person name="Loviza R."/>
            <person name="Walstead R."/>
            <person name="Shah Z."/>
            <person name="Kiflezghi M."/>
            <person name="Wade K."/>
            <person name="Ball S.L."/>
            <person name="Bradley K.W."/>
            <person name="Asai D.J."/>
            <person name="Bowman C.A."/>
            <person name="Russell D.A."/>
            <person name="Pope W.H."/>
            <person name="Jacobs-Sera D."/>
            <person name="Hendrix R.W."/>
            <person name="Hatfull G.F."/>
        </authorList>
    </citation>
    <scope>NUCLEOTIDE SEQUENCE [LARGE SCALE GENOMIC DNA]</scope>
    <source>
        <strain evidence="2 3">DSM 27648</strain>
    </source>
</reference>